<gene>
    <name evidence="13" type="primary">lysX</name>
    <name evidence="13" type="ORF">ENU08_06165</name>
    <name evidence="12" type="ORF">ENU41_05195</name>
</gene>
<organism evidence="13">
    <name type="scientific">Ignisphaera aggregans</name>
    <dbReference type="NCBI Taxonomy" id="334771"/>
    <lineage>
        <taxon>Archaea</taxon>
        <taxon>Thermoproteota</taxon>
        <taxon>Thermoprotei</taxon>
        <taxon>Desulfurococcales</taxon>
        <taxon>Desulfurococcaceae</taxon>
        <taxon>Ignisphaera</taxon>
    </lineage>
</organism>
<name>A0A7C4NPI3_9CREN</name>
<accession>A0A7C4NPI3</accession>
<dbReference type="EMBL" id="DTCK01000034">
    <property type="protein sequence ID" value="HGQ36057.1"/>
    <property type="molecule type" value="Genomic_DNA"/>
</dbReference>
<dbReference type="GO" id="GO:0043774">
    <property type="term" value="F:coenzyme F420-2 alpha-glutamyl ligase activity"/>
    <property type="evidence" value="ECO:0007669"/>
    <property type="project" value="TreeGrafter"/>
</dbReference>
<comment type="caution">
    <text evidence="13">The sequence shown here is derived from an EMBL/GenBank/DDBJ whole genome shotgun (WGS) entry which is preliminary data.</text>
</comment>
<dbReference type="NCBIfam" id="TIGR02144">
    <property type="entry name" value="LysX_arch"/>
    <property type="match status" value="1"/>
</dbReference>
<dbReference type="InterPro" id="IPR016185">
    <property type="entry name" value="PreATP-grasp_dom_sf"/>
</dbReference>
<dbReference type="InterPro" id="IPR013651">
    <property type="entry name" value="ATP-grasp_RimK-type"/>
</dbReference>
<proteinExistence type="inferred from homology"/>
<dbReference type="Pfam" id="PF08443">
    <property type="entry name" value="RimK"/>
    <property type="match status" value="1"/>
</dbReference>
<dbReference type="GO" id="GO:0046872">
    <property type="term" value="F:metal ion binding"/>
    <property type="evidence" value="ECO:0007669"/>
    <property type="project" value="UniProtKB-KW"/>
</dbReference>
<evidence type="ECO:0000256" key="7">
    <source>
        <dbReference type="ARBA" id="ARBA00022840"/>
    </source>
</evidence>
<dbReference type="Pfam" id="PF22626">
    <property type="entry name" value="LysX_preATP_grasp"/>
    <property type="match status" value="1"/>
</dbReference>
<dbReference type="PANTHER" id="PTHR21621:SF2">
    <property type="entry name" value="COENZYME GAMMA-F420-2:ALPHA-L-GLUTAMATE LIGASE"/>
    <property type="match status" value="1"/>
</dbReference>
<dbReference type="Gene3D" id="3.30.1490.20">
    <property type="entry name" value="ATP-grasp fold, A domain"/>
    <property type="match status" value="1"/>
</dbReference>
<sequence>MAQIGLAYEILRWEEKALIEAAKEINLGVKLLHLHVACMSVGKRSTEELGVDIILQRAISHAIALNSTLALESMGMRVLNSSITTAIAMNKLWTLKVLAQKGLPIPNTIITFDFDPSLKAAQILGYPVVIKPIDGSWGRLIAMARDEEELRALLEHRSYISNPSIKVNMIQEFVKKPGRDLRIFVVGEEVVTAIYRVSNHWITNTARGGIALPAKIDQEVEELTLKAAKAVEGEILGVDVFEDPSRGYIVNEINAIPEFKNTVKVTGVPLHRKMMEYVKNLVKR</sequence>
<keyword evidence="7 10" id="KW-0067">ATP-binding</keyword>
<comment type="cofactor">
    <cofactor evidence="1">
        <name>Mg(2+)</name>
        <dbReference type="ChEBI" id="CHEBI:18420"/>
    </cofactor>
</comment>
<dbReference type="FunFam" id="3.30.470.20:FF:000058">
    <property type="entry name" value="Alpha-aminoadipate--LysW ligase LysX protein"/>
    <property type="match status" value="1"/>
</dbReference>
<evidence type="ECO:0000256" key="1">
    <source>
        <dbReference type="ARBA" id="ARBA00001946"/>
    </source>
</evidence>
<dbReference type="FunFam" id="3.30.1490.20:FF:000025">
    <property type="entry name" value="Alpha-aminoadipate--LysW ligase LysX protein"/>
    <property type="match status" value="1"/>
</dbReference>
<evidence type="ECO:0000256" key="9">
    <source>
        <dbReference type="ARBA" id="ARBA00029440"/>
    </source>
</evidence>
<dbReference type="GO" id="GO:0009085">
    <property type="term" value="P:lysine biosynthetic process"/>
    <property type="evidence" value="ECO:0007669"/>
    <property type="project" value="InterPro"/>
</dbReference>
<dbReference type="InterPro" id="IPR011870">
    <property type="entry name" value="LysX_arch"/>
</dbReference>
<evidence type="ECO:0000259" key="11">
    <source>
        <dbReference type="PROSITE" id="PS50975"/>
    </source>
</evidence>
<dbReference type="AlphaFoldDB" id="A0A7C4NPI3"/>
<comment type="similarity">
    <text evidence="2">Belongs to the RimK family. LysX subfamily.</text>
</comment>
<reference evidence="13" key="1">
    <citation type="journal article" date="2020" name="mSystems">
        <title>Genome- and Community-Level Interaction Insights into Carbon Utilization and Element Cycling Functions of Hydrothermarchaeota in Hydrothermal Sediment.</title>
        <authorList>
            <person name="Zhou Z."/>
            <person name="Liu Y."/>
            <person name="Xu W."/>
            <person name="Pan J."/>
            <person name="Luo Z.H."/>
            <person name="Li M."/>
        </authorList>
    </citation>
    <scope>NUCLEOTIDE SEQUENCE [LARGE SCALE GENOMIC DNA]</scope>
    <source>
        <strain evidence="13">SpSt-637</strain>
        <strain evidence="12">SpSt-667</strain>
    </source>
</reference>
<dbReference type="GO" id="GO:0005524">
    <property type="term" value="F:ATP binding"/>
    <property type="evidence" value="ECO:0007669"/>
    <property type="project" value="UniProtKB-UniRule"/>
</dbReference>
<dbReference type="SUPFAM" id="SSF56059">
    <property type="entry name" value="Glutathione synthetase ATP-binding domain-like"/>
    <property type="match status" value="1"/>
</dbReference>
<dbReference type="SUPFAM" id="SSF52440">
    <property type="entry name" value="PreATP-grasp domain"/>
    <property type="match status" value="1"/>
</dbReference>
<evidence type="ECO:0000256" key="4">
    <source>
        <dbReference type="ARBA" id="ARBA00022605"/>
    </source>
</evidence>
<dbReference type="PROSITE" id="PS50975">
    <property type="entry name" value="ATP_GRASP"/>
    <property type="match status" value="1"/>
</dbReference>
<protein>
    <submittedName>
        <fullName evidence="13">Lysine biosynthesis protein LysX</fullName>
    </submittedName>
</protein>
<dbReference type="GO" id="GO:0005737">
    <property type="term" value="C:cytoplasm"/>
    <property type="evidence" value="ECO:0007669"/>
    <property type="project" value="TreeGrafter"/>
</dbReference>
<evidence type="ECO:0000256" key="5">
    <source>
        <dbReference type="ARBA" id="ARBA00022723"/>
    </source>
</evidence>
<dbReference type="NCBIfam" id="TIGR00768">
    <property type="entry name" value="rimK_fam"/>
    <property type="match status" value="1"/>
</dbReference>
<dbReference type="Gene3D" id="3.30.470.20">
    <property type="entry name" value="ATP-grasp fold, B domain"/>
    <property type="match status" value="1"/>
</dbReference>
<dbReference type="Gene3D" id="3.40.50.20">
    <property type="match status" value="1"/>
</dbReference>
<evidence type="ECO:0000256" key="2">
    <source>
        <dbReference type="ARBA" id="ARBA00006239"/>
    </source>
</evidence>
<keyword evidence="5" id="KW-0479">Metal-binding</keyword>
<keyword evidence="3" id="KW-0436">Ligase</keyword>
<dbReference type="InterPro" id="IPR013815">
    <property type="entry name" value="ATP_grasp_subdomain_1"/>
</dbReference>
<evidence type="ECO:0000256" key="8">
    <source>
        <dbReference type="ARBA" id="ARBA00022842"/>
    </source>
</evidence>
<evidence type="ECO:0000256" key="3">
    <source>
        <dbReference type="ARBA" id="ARBA00022598"/>
    </source>
</evidence>
<dbReference type="EMBL" id="DTBD01000055">
    <property type="protein sequence ID" value="HGQ64811.1"/>
    <property type="molecule type" value="Genomic_DNA"/>
</dbReference>
<evidence type="ECO:0000313" key="12">
    <source>
        <dbReference type="EMBL" id="HGQ36057.1"/>
    </source>
</evidence>
<dbReference type="PANTHER" id="PTHR21621">
    <property type="entry name" value="RIBOSOMAL PROTEIN S6 MODIFICATION PROTEIN"/>
    <property type="match status" value="1"/>
</dbReference>
<feature type="domain" description="ATP-grasp" evidence="11">
    <location>
        <begin position="95"/>
        <end position="279"/>
    </location>
</feature>
<dbReference type="InterPro" id="IPR004666">
    <property type="entry name" value="Rp_bS6_RimK/Lys_biosynth_LsyX"/>
</dbReference>
<comment type="pathway">
    <text evidence="9">Amino-acid biosynthesis.</text>
</comment>
<keyword evidence="8" id="KW-0460">Magnesium</keyword>
<evidence type="ECO:0000313" key="13">
    <source>
        <dbReference type="EMBL" id="HGQ64811.1"/>
    </source>
</evidence>
<evidence type="ECO:0000256" key="10">
    <source>
        <dbReference type="PROSITE-ProRule" id="PRU00409"/>
    </source>
</evidence>
<dbReference type="InterPro" id="IPR054562">
    <property type="entry name" value="LysX/ArgX_preATP_grasp"/>
</dbReference>
<evidence type="ECO:0000256" key="6">
    <source>
        <dbReference type="ARBA" id="ARBA00022741"/>
    </source>
</evidence>
<keyword evidence="6 10" id="KW-0547">Nucleotide-binding</keyword>
<keyword evidence="4" id="KW-0028">Amino-acid biosynthesis</keyword>
<dbReference type="InterPro" id="IPR011761">
    <property type="entry name" value="ATP-grasp"/>
</dbReference>